<keyword evidence="7" id="KW-0720">Serine protease</keyword>
<evidence type="ECO:0000256" key="7">
    <source>
        <dbReference type="ARBA" id="ARBA00022825"/>
    </source>
</evidence>
<dbReference type="EMBL" id="UOFF01000269">
    <property type="protein sequence ID" value="VAW56693.1"/>
    <property type="molecule type" value="Genomic_DNA"/>
</dbReference>
<evidence type="ECO:0000256" key="9">
    <source>
        <dbReference type="SAM" id="Phobius"/>
    </source>
</evidence>
<keyword evidence="9" id="KW-1133">Transmembrane helix</keyword>
<evidence type="ECO:0000256" key="3">
    <source>
        <dbReference type="ARBA" id="ARBA00022525"/>
    </source>
</evidence>
<dbReference type="PRINTS" id="PR00723">
    <property type="entry name" value="SUBTILISIN"/>
</dbReference>
<keyword evidence="4" id="KW-0645">Protease</keyword>
<evidence type="ECO:0000259" key="10">
    <source>
        <dbReference type="Pfam" id="PF00082"/>
    </source>
</evidence>
<comment type="similarity">
    <text evidence="2">Belongs to the peptidase S8 family.</text>
</comment>
<dbReference type="PROSITE" id="PS51892">
    <property type="entry name" value="SUBTILASE"/>
    <property type="match status" value="1"/>
</dbReference>
<evidence type="ECO:0000256" key="1">
    <source>
        <dbReference type="ARBA" id="ARBA00004613"/>
    </source>
</evidence>
<dbReference type="GO" id="GO:0006508">
    <property type="term" value="P:proteolysis"/>
    <property type="evidence" value="ECO:0007669"/>
    <property type="project" value="UniProtKB-KW"/>
</dbReference>
<comment type="subcellular location">
    <subcellularLocation>
        <location evidence="1">Secreted</location>
    </subcellularLocation>
</comment>
<dbReference type="InterPro" id="IPR022398">
    <property type="entry name" value="Peptidase_S8_His-AS"/>
</dbReference>
<feature type="domain" description="Peptidase C-terminal archaeal/bacterial" evidence="11">
    <location>
        <begin position="518"/>
        <end position="582"/>
    </location>
</feature>
<dbReference type="FunFam" id="3.40.50.200:FF:000022">
    <property type="entry name" value="Extracellular protease"/>
    <property type="match status" value="1"/>
</dbReference>
<evidence type="ECO:0000256" key="4">
    <source>
        <dbReference type="ARBA" id="ARBA00022670"/>
    </source>
</evidence>
<feature type="domain" description="Peptidase S8/S53" evidence="10">
    <location>
        <begin position="175"/>
        <end position="466"/>
    </location>
</feature>
<protein>
    <recommendedName>
        <fullName evidence="13">Extracellular protease</fullName>
    </recommendedName>
</protein>
<accession>A0A3B0WWM2</accession>
<dbReference type="InterPro" id="IPR007280">
    <property type="entry name" value="Peptidase_C_arc/bac"/>
</dbReference>
<dbReference type="GO" id="GO:0005576">
    <property type="term" value="C:extracellular region"/>
    <property type="evidence" value="ECO:0007669"/>
    <property type="project" value="UniProtKB-SubCell"/>
</dbReference>
<evidence type="ECO:0000256" key="6">
    <source>
        <dbReference type="ARBA" id="ARBA00022801"/>
    </source>
</evidence>
<evidence type="ECO:0000256" key="2">
    <source>
        <dbReference type="ARBA" id="ARBA00011073"/>
    </source>
</evidence>
<dbReference type="Pfam" id="PF00082">
    <property type="entry name" value="Peptidase_S8"/>
    <property type="match status" value="1"/>
</dbReference>
<evidence type="ECO:0000259" key="11">
    <source>
        <dbReference type="Pfam" id="PF04151"/>
    </source>
</evidence>
<dbReference type="CDD" id="cd07496">
    <property type="entry name" value="Peptidases_S8_13"/>
    <property type="match status" value="1"/>
</dbReference>
<dbReference type="InterPro" id="IPR000209">
    <property type="entry name" value="Peptidase_S8/S53_dom"/>
</dbReference>
<keyword evidence="3" id="KW-0964">Secreted</keyword>
<dbReference type="InterPro" id="IPR036852">
    <property type="entry name" value="Peptidase_S8/S53_dom_sf"/>
</dbReference>
<keyword evidence="9" id="KW-0812">Transmembrane</keyword>
<dbReference type="PROSITE" id="PS00138">
    <property type="entry name" value="SUBTILASE_SER"/>
    <property type="match status" value="1"/>
</dbReference>
<dbReference type="Gene3D" id="3.40.50.200">
    <property type="entry name" value="Peptidase S8/S53 domain"/>
    <property type="match status" value="1"/>
</dbReference>
<evidence type="ECO:0000256" key="5">
    <source>
        <dbReference type="ARBA" id="ARBA00022729"/>
    </source>
</evidence>
<dbReference type="PANTHER" id="PTHR43806:SF11">
    <property type="entry name" value="CEREVISIN-RELATED"/>
    <property type="match status" value="1"/>
</dbReference>
<dbReference type="InterPro" id="IPR015500">
    <property type="entry name" value="Peptidase_S8_subtilisin-rel"/>
</dbReference>
<dbReference type="InterPro" id="IPR034176">
    <property type="entry name" value="Peptidases_S8_13"/>
</dbReference>
<dbReference type="Gene3D" id="2.60.120.380">
    <property type="match status" value="2"/>
</dbReference>
<dbReference type="InterPro" id="IPR050131">
    <property type="entry name" value="Peptidase_S8_subtilisin-like"/>
</dbReference>
<evidence type="ECO:0000313" key="12">
    <source>
        <dbReference type="EMBL" id="VAW56693.1"/>
    </source>
</evidence>
<dbReference type="SUPFAM" id="SSF52743">
    <property type="entry name" value="Subtilisin-like"/>
    <property type="match status" value="1"/>
</dbReference>
<organism evidence="12">
    <name type="scientific">hydrothermal vent metagenome</name>
    <dbReference type="NCBI Taxonomy" id="652676"/>
    <lineage>
        <taxon>unclassified sequences</taxon>
        <taxon>metagenomes</taxon>
        <taxon>ecological metagenomes</taxon>
    </lineage>
</organism>
<gene>
    <name evidence="12" type="ORF">MNBD_GAMMA07-627</name>
</gene>
<dbReference type="GO" id="GO:0004252">
    <property type="term" value="F:serine-type endopeptidase activity"/>
    <property type="evidence" value="ECO:0007669"/>
    <property type="project" value="InterPro"/>
</dbReference>
<proteinExistence type="inferred from homology"/>
<dbReference type="PANTHER" id="PTHR43806">
    <property type="entry name" value="PEPTIDASE S8"/>
    <property type="match status" value="1"/>
</dbReference>
<keyword evidence="6" id="KW-0378">Hydrolase</keyword>
<dbReference type="Pfam" id="PF04151">
    <property type="entry name" value="PPC"/>
    <property type="match status" value="2"/>
</dbReference>
<keyword evidence="9" id="KW-0472">Membrane</keyword>
<evidence type="ECO:0008006" key="13">
    <source>
        <dbReference type="Google" id="ProtNLM"/>
    </source>
</evidence>
<keyword evidence="5" id="KW-0732">Signal</keyword>
<feature type="transmembrane region" description="Helical" evidence="9">
    <location>
        <begin position="16"/>
        <end position="35"/>
    </location>
</feature>
<dbReference type="InterPro" id="IPR023828">
    <property type="entry name" value="Peptidase_S8_Ser-AS"/>
</dbReference>
<evidence type="ECO:0000256" key="8">
    <source>
        <dbReference type="ARBA" id="ARBA00023145"/>
    </source>
</evidence>
<feature type="domain" description="Peptidase C-terminal archaeal/bacterial" evidence="11">
    <location>
        <begin position="628"/>
        <end position="693"/>
    </location>
</feature>
<sequence length="709" mass="73724">MLLKLKPKIQVKRPTLKYIFLSAFASMSFIFYWGINPAYAGHPIQQAMSNSTFTSSDTTNRIIIKYKNNSALNSSNTLPAAAVSNASANTGLTLQHIRRTYSGAHIMQMHQHLHISQLGSILNSLNADPDIEYAEPDLLLKPLLTPNDPRYNEQWGYYESTAGINLPPAWDITQGSGAVVAVIDTGYLPHSDLTANILPGYDMISDANIAQDGNGRDSDATDMGDWAPAGACGNNSSPSNSSWHGTHVAGTIAALGNNSIGVTGAAYQAKILPVRALGRCGGFVSDISDGIIWAAGGSVPGAPTNPNPANVINLSLGGNGNCGITQQNAINTARNLGATIVVAAGNANTNAANSNPANCNGVIAVAAVDRSGRKASYSNFGNVVDLAAPGGGSGNGILSTLNNGTRAVGSDTYRFYQGTSMASPHVAGAAALLYSLNSAITPAQVEQILTSTAKPFPATCNQCGSGIVDAFAAISTINGTPSPGPAPAPAPTPGSGNTLVNGVASTGLSGTGQSESRHTIVVPTGASDLQFNIVSGTGDADLYVKFGSAPTLRNYDCRPYRNGNFETCNIANVQAGTYHVMLIGFSSYNAVSLTASFTAPATAPAPNPISNSINETDLSSTRGQWLNYSLDVPAGATQFTINIANGSGDADLYVRFGVTPTTRNYNCRPYRNGNIERCTFNNPRAGTWFIGLRAFATFSGVSLNAEYTP</sequence>
<reference evidence="12" key="1">
    <citation type="submission" date="2018-06" db="EMBL/GenBank/DDBJ databases">
        <authorList>
            <person name="Zhirakovskaya E."/>
        </authorList>
    </citation>
    <scope>NUCLEOTIDE SEQUENCE</scope>
</reference>
<name>A0A3B0WWM2_9ZZZZ</name>
<dbReference type="PROSITE" id="PS00137">
    <property type="entry name" value="SUBTILASE_HIS"/>
    <property type="match status" value="1"/>
</dbReference>
<keyword evidence="8" id="KW-0865">Zymogen</keyword>
<dbReference type="AlphaFoldDB" id="A0A3B0WWM2"/>